<protein>
    <submittedName>
        <fullName evidence="1">Uncharacterized protein</fullName>
    </submittedName>
</protein>
<dbReference type="AlphaFoldDB" id="D4N0K7"/>
<dbReference type="KEGG" id="bprl:CL2_14560"/>
<evidence type="ECO:0000313" key="2">
    <source>
        <dbReference type="Proteomes" id="UP000008960"/>
    </source>
</evidence>
<reference evidence="1 2" key="1">
    <citation type="submission" date="2010-03" db="EMBL/GenBank/DDBJ databases">
        <title>The genome sequence of Clostridiales sp. SSC/2.</title>
        <authorList>
            <consortium name="metaHIT consortium -- http://www.metahit.eu/"/>
            <person name="Pajon A."/>
            <person name="Turner K."/>
            <person name="Parkhill J."/>
            <person name="Duncan S."/>
            <person name="Flint H."/>
        </authorList>
    </citation>
    <scope>NUCLEOTIDE SEQUENCE [LARGE SCALE GENOMIC DNA]</scope>
    <source>
        <strain evidence="1 2">SSC/2</strain>
    </source>
</reference>
<evidence type="ECO:0000313" key="1">
    <source>
        <dbReference type="EMBL" id="CBL38402.1"/>
    </source>
</evidence>
<dbReference type="EMBL" id="FP929061">
    <property type="protein sequence ID" value="CBL38402.1"/>
    <property type="molecule type" value="Genomic_DNA"/>
</dbReference>
<dbReference type="RefSeq" id="WP_008390946.1">
    <property type="nucleotide sequence ID" value="NC_021016.1"/>
</dbReference>
<name>D4N0K7_ANAHA</name>
<gene>
    <name evidence="1" type="ORF">CL2_14560</name>
</gene>
<accession>D4N0K7</accession>
<proteinExistence type="predicted"/>
<dbReference type="Proteomes" id="UP000008960">
    <property type="component" value="Chromosome"/>
</dbReference>
<reference evidence="1 2" key="2">
    <citation type="submission" date="2010-03" db="EMBL/GenBank/DDBJ databases">
        <authorList>
            <person name="Pajon A."/>
        </authorList>
    </citation>
    <scope>NUCLEOTIDE SEQUENCE [LARGE SCALE GENOMIC DNA]</scope>
    <source>
        <strain evidence="1 2">SSC/2</strain>
    </source>
</reference>
<sequence length="139" mass="16833">MGTKIRPELSKKNKYWIPRHRYYELKHFCLQYPEWKEQYTNLSSVTTPKLTDKVFRNIGHHSDPTEQCAEQKIFYQCRIAMLEQVAVLTDKDLAKYILLAVTYGHSYTYLKTKLDIPCSKDTYYDRYRKFFWILSDLRD</sequence>
<organism evidence="1 2">
    <name type="scientific">Anaerostipes hadrus</name>
    <dbReference type="NCBI Taxonomy" id="649756"/>
    <lineage>
        <taxon>Bacteria</taxon>
        <taxon>Bacillati</taxon>
        <taxon>Bacillota</taxon>
        <taxon>Clostridia</taxon>
        <taxon>Lachnospirales</taxon>
        <taxon>Lachnospiraceae</taxon>
        <taxon>Anaerostipes</taxon>
    </lineage>
</organism>